<protein>
    <submittedName>
        <fullName evidence="1">Uncharacterized protein</fullName>
    </submittedName>
</protein>
<sequence>MGNALSKIAAAILAVVLIFLFPAVQSAQRQEDIRVLSAYNTLVQFTDAVRSKGYVSAEMYEDFSRELETTGAAYDIELEHRHKKYHPEYKDPADPTTFMDEFSVVYDSNYTSDILKMLFPSALPAGGPVLRKYRLEAGDYLSVTLTKVSRSPLEVLSGFIYGTAPEGGQTKHLSYGGMVLNEDY</sequence>
<keyword evidence="2" id="KW-1185">Reference proteome</keyword>
<gene>
    <name evidence="1" type="ORF">J42TS3_27000</name>
</gene>
<comment type="caution">
    <text evidence="1">The sequence shown here is derived from an EMBL/GenBank/DDBJ whole genome shotgun (WGS) entry which is preliminary data.</text>
</comment>
<dbReference type="Proteomes" id="UP000679992">
    <property type="component" value="Unassembled WGS sequence"/>
</dbReference>
<dbReference type="EMBL" id="BOSL01000007">
    <property type="protein sequence ID" value="GIP53665.1"/>
    <property type="molecule type" value="Genomic_DNA"/>
</dbReference>
<organism evidence="1 2">
    <name type="scientific">Paenibacillus vini</name>
    <dbReference type="NCBI Taxonomy" id="1476024"/>
    <lineage>
        <taxon>Bacteria</taxon>
        <taxon>Bacillati</taxon>
        <taxon>Bacillota</taxon>
        <taxon>Bacilli</taxon>
        <taxon>Bacillales</taxon>
        <taxon>Paenibacillaceae</taxon>
        <taxon>Paenibacillus</taxon>
    </lineage>
</organism>
<accession>A0ABQ4ME36</accession>
<name>A0ABQ4ME36_9BACL</name>
<evidence type="ECO:0000313" key="2">
    <source>
        <dbReference type="Proteomes" id="UP000679992"/>
    </source>
</evidence>
<evidence type="ECO:0000313" key="1">
    <source>
        <dbReference type="EMBL" id="GIP53665.1"/>
    </source>
</evidence>
<reference evidence="1 2" key="1">
    <citation type="submission" date="2021-03" db="EMBL/GenBank/DDBJ databases">
        <title>Antimicrobial resistance genes in bacteria isolated from Japanese honey, and their potential for conferring macrolide and lincosamide resistance in the American foulbrood pathogen Paenibacillus larvae.</title>
        <authorList>
            <person name="Okamoto M."/>
            <person name="Kumagai M."/>
            <person name="Kanamori H."/>
            <person name="Takamatsu D."/>
        </authorList>
    </citation>
    <scope>NUCLEOTIDE SEQUENCE [LARGE SCALE GENOMIC DNA]</scope>
    <source>
        <strain evidence="1 2">J42TS3</strain>
    </source>
</reference>
<dbReference type="RefSeq" id="WP_213655158.1">
    <property type="nucleotide sequence ID" value="NZ_BOSL01000007.1"/>
</dbReference>
<proteinExistence type="predicted"/>